<evidence type="ECO:0000256" key="4">
    <source>
        <dbReference type="SAM" id="SignalP"/>
    </source>
</evidence>
<dbReference type="SUPFAM" id="SSF101148">
    <property type="entry name" value="Plant invertase/pectin methylesterase inhibitor"/>
    <property type="match status" value="1"/>
</dbReference>
<feature type="signal peptide" evidence="4">
    <location>
        <begin position="1"/>
        <end position="19"/>
    </location>
</feature>
<dbReference type="Pfam" id="PF04043">
    <property type="entry name" value="PMEI"/>
    <property type="match status" value="1"/>
</dbReference>
<accession>A0AAP0NE72</accession>
<organism evidence="6 7">
    <name type="scientific">Liquidambar formosana</name>
    <name type="common">Formosan gum</name>
    <dbReference type="NCBI Taxonomy" id="63359"/>
    <lineage>
        <taxon>Eukaryota</taxon>
        <taxon>Viridiplantae</taxon>
        <taxon>Streptophyta</taxon>
        <taxon>Embryophyta</taxon>
        <taxon>Tracheophyta</taxon>
        <taxon>Spermatophyta</taxon>
        <taxon>Magnoliopsida</taxon>
        <taxon>eudicotyledons</taxon>
        <taxon>Gunneridae</taxon>
        <taxon>Pentapetalae</taxon>
        <taxon>Saxifragales</taxon>
        <taxon>Altingiaceae</taxon>
        <taxon>Liquidambar</taxon>
    </lineage>
</organism>
<sequence>MSLMTIFLLISQFSILADEDNLIDKTCKQTPFYDLCVATLQNDSRSASANVSGLGGIMVDAVSVKATELLDHIQELLKRTTDPMVKQSLKECANIYHVVRDADVPQAAQAFAYGDYKFAEQAMNDAANEADICQRKFMRSPLTDWNKNEHDLATVAASIAKLLLEGI</sequence>
<dbReference type="Gene3D" id="1.20.140.40">
    <property type="entry name" value="Invertase/pectin methylesterase inhibitor family protein"/>
    <property type="match status" value="1"/>
</dbReference>
<keyword evidence="1 4" id="KW-0732">Signal</keyword>
<reference evidence="6 7" key="1">
    <citation type="journal article" date="2024" name="Plant J.">
        <title>Genome sequences and population genomics reveal climatic adaptation and genomic divergence between two closely related sweetgum species.</title>
        <authorList>
            <person name="Xu W.Q."/>
            <person name="Ren C.Q."/>
            <person name="Zhang X.Y."/>
            <person name="Comes H.P."/>
            <person name="Liu X.H."/>
            <person name="Li Y.G."/>
            <person name="Kettle C.J."/>
            <person name="Jalonen R."/>
            <person name="Gaisberger H."/>
            <person name="Ma Y.Z."/>
            <person name="Qiu Y.X."/>
        </authorList>
    </citation>
    <scope>NUCLEOTIDE SEQUENCE [LARGE SCALE GENOMIC DNA]</scope>
    <source>
        <strain evidence="6">Hangzhou</strain>
    </source>
</reference>
<dbReference type="NCBIfam" id="TIGR01614">
    <property type="entry name" value="PME_inhib"/>
    <property type="match status" value="1"/>
</dbReference>
<gene>
    <name evidence="6" type="ORF">L1049_001162</name>
</gene>
<dbReference type="CDD" id="cd15796">
    <property type="entry name" value="CIF_like"/>
    <property type="match status" value="1"/>
</dbReference>
<evidence type="ECO:0000256" key="1">
    <source>
        <dbReference type="ARBA" id="ARBA00022729"/>
    </source>
</evidence>
<dbReference type="Proteomes" id="UP001415857">
    <property type="component" value="Unassembled WGS sequence"/>
</dbReference>
<dbReference type="FunFam" id="1.20.140.40:FF:000009">
    <property type="entry name" value="Invertase/pectin methylesterase inhibitor family protein"/>
    <property type="match status" value="1"/>
</dbReference>
<dbReference type="InterPro" id="IPR052421">
    <property type="entry name" value="PCW_Enzyme_Inhibitor"/>
</dbReference>
<keyword evidence="2" id="KW-1015">Disulfide bond</keyword>
<dbReference type="SMART" id="SM00856">
    <property type="entry name" value="PMEI"/>
    <property type="match status" value="1"/>
</dbReference>
<dbReference type="PANTHER" id="PTHR36710:SF13">
    <property type="entry name" value="PUTATIVE-RELATED"/>
    <property type="match status" value="1"/>
</dbReference>
<evidence type="ECO:0000256" key="2">
    <source>
        <dbReference type="ARBA" id="ARBA00023157"/>
    </source>
</evidence>
<evidence type="ECO:0000259" key="5">
    <source>
        <dbReference type="SMART" id="SM00856"/>
    </source>
</evidence>
<dbReference type="AlphaFoldDB" id="A0AAP0NE72"/>
<protein>
    <recommendedName>
        <fullName evidence="5">Pectinesterase inhibitor domain-containing protein</fullName>
    </recommendedName>
</protein>
<proteinExistence type="inferred from homology"/>
<dbReference type="PANTHER" id="PTHR36710">
    <property type="entry name" value="PECTINESTERASE INHIBITOR-LIKE"/>
    <property type="match status" value="1"/>
</dbReference>
<dbReference type="InterPro" id="IPR006501">
    <property type="entry name" value="Pectinesterase_inhib_dom"/>
</dbReference>
<dbReference type="EMBL" id="JBBPBK010000015">
    <property type="protein sequence ID" value="KAK9269389.1"/>
    <property type="molecule type" value="Genomic_DNA"/>
</dbReference>
<evidence type="ECO:0000313" key="7">
    <source>
        <dbReference type="Proteomes" id="UP001415857"/>
    </source>
</evidence>
<evidence type="ECO:0000313" key="6">
    <source>
        <dbReference type="EMBL" id="KAK9269389.1"/>
    </source>
</evidence>
<dbReference type="GO" id="GO:0004857">
    <property type="term" value="F:enzyme inhibitor activity"/>
    <property type="evidence" value="ECO:0007669"/>
    <property type="project" value="InterPro"/>
</dbReference>
<dbReference type="InterPro" id="IPR034087">
    <property type="entry name" value="C/VIF1"/>
</dbReference>
<name>A0AAP0NE72_LIQFO</name>
<comment type="caution">
    <text evidence="6">The sequence shown here is derived from an EMBL/GenBank/DDBJ whole genome shotgun (WGS) entry which is preliminary data.</text>
</comment>
<feature type="chain" id="PRO_5042967609" description="Pectinesterase inhibitor domain-containing protein" evidence="4">
    <location>
        <begin position="20"/>
        <end position="167"/>
    </location>
</feature>
<comment type="similarity">
    <text evidence="3">Belongs to the PMEI family.</text>
</comment>
<evidence type="ECO:0000256" key="3">
    <source>
        <dbReference type="ARBA" id="ARBA00038471"/>
    </source>
</evidence>
<keyword evidence="7" id="KW-1185">Reference proteome</keyword>
<feature type="domain" description="Pectinesterase inhibitor" evidence="5">
    <location>
        <begin position="18"/>
        <end position="159"/>
    </location>
</feature>
<dbReference type="InterPro" id="IPR035513">
    <property type="entry name" value="Invertase/methylesterase_inhib"/>
</dbReference>